<dbReference type="GO" id="GO:0046982">
    <property type="term" value="F:protein heterodimerization activity"/>
    <property type="evidence" value="ECO:0007669"/>
    <property type="project" value="InterPro"/>
</dbReference>
<comment type="similarity">
    <text evidence="2">Belongs to the histone H2B family.</text>
</comment>
<feature type="compositionally biased region" description="Low complexity" evidence="3">
    <location>
        <begin position="413"/>
        <end position="424"/>
    </location>
</feature>
<dbReference type="InterPro" id="IPR009072">
    <property type="entry name" value="Histone-fold"/>
</dbReference>
<dbReference type="InterPro" id="IPR000558">
    <property type="entry name" value="Histone_H2B"/>
</dbReference>
<dbReference type="GO" id="GO:0003677">
    <property type="term" value="F:DNA binding"/>
    <property type="evidence" value="ECO:0007669"/>
    <property type="project" value="InterPro"/>
</dbReference>
<feature type="compositionally biased region" description="Low complexity" evidence="3">
    <location>
        <begin position="130"/>
        <end position="149"/>
    </location>
</feature>
<feature type="compositionally biased region" description="Low complexity" evidence="3">
    <location>
        <begin position="341"/>
        <end position="350"/>
    </location>
</feature>
<name>A0AAV1IF55_9CHLO</name>
<feature type="compositionally biased region" description="Basic and acidic residues" evidence="3">
    <location>
        <begin position="222"/>
        <end position="231"/>
    </location>
</feature>
<feature type="compositionally biased region" description="Basic and acidic residues" evidence="3">
    <location>
        <begin position="390"/>
        <end position="400"/>
    </location>
</feature>
<feature type="region of interest" description="Disordered" evidence="3">
    <location>
        <begin position="34"/>
        <end position="176"/>
    </location>
</feature>
<dbReference type="SUPFAM" id="SSF47113">
    <property type="entry name" value="Histone-fold"/>
    <property type="match status" value="1"/>
</dbReference>
<dbReference type="FunFam" id="1.10.20.10:FF:000043">
    <property type="entry name" value="Histone H2B"/>
    <property type="match status" value="1"/>
</dbReference>
<feature type="domain" description="Core Histone H2A/H2B/H3" evidence="4">
    <location>
        <begin position="441"/>
        <end position="513"/>
    </location>
</feature>
<dbReference type="PANTHER" id="PTHR23428">
    <property type="entry name" value="HISTONE H2B"/>
    <property type="match status" value="1"/>
</dbReference>
<dbReference type="SMART" id="SM00427">
    <property type="entry name" value="H2B"/>
    <property type="match status" value="1"/>
</dbReference>
<evidence type="ECO:0000259" key="4">
    <source>
        <dbReference type="Pfam" id="PF00125"/>
    </source>
</evidence>
<sequence length="536" mass="56096">IRRTREVIERVEVEHEAEGGEPPVITTAEQRVFNATEMERGKPGEITSRKQPGRGAKKTSEREIPIQAATAPDAAAAAEAEQGVPPLMSTQDYLEEAEELLAHPLDPTDLQTQPEAPPAEEEDGLVGDLAEQAPEDAAAAGERLAAHMEPGAGAEPESSTQPSADAGAPASEGGLVGRVAQVGRRIVRSLLHPDGQGAGAVATAADGEAVATEAGDAGEDGAEAHGYHVEEPDQDQGSPESPEDTPPQARAGARQAKPTKRSPASAKKLKPYTPAKMAAMRGTPSEVQPVDDVLTQPDKEQPVEDAAPAPKTPPHKRGRPAAPKTPPTSQGKADARSTPQKEPAAAKSAGEAGGAPNGSPKRGRGRPSKAAAKTKAPPKRTRAESLAGKAEAEGSRKAQKTEPAPASRPKSPQAGQGRAAGKGASKTSKGPQKRAVRKPVSRRKERPDSFKIYIHRVLKEVHPDLSLSNKAVGVLDGFTKDLRERITLEASQLCRVHSKATLSSREIDAAIRLLLPGELFSHAVSEGRKAVTRALT</sequence>
<proteinExistence type="inferred from homology"/>
<dbReference type="InterPro" id="IPR007125">
    <property type="entry name" value="H2A/H2B/H3"/>
</dbReference>
<dbReference type="Gene3D" id="1.10.20.10">
    <property type="entry name" value="Histone, subunit A"/>
    <property type="match status" value="1"/>
</dbReference>
<dbReference type="CDD" id="cd22910">
    <property type="entry name" value="HFD_H2B"/>
    <property type="match status" value="1"/>
</dbReference>
<dbReference type="PRINTS" id="PR00621">
    <property type="entry name" value="HISTONEH2B"/>
</dbReference>
<organism evidence="5 6">
    <name type="scientific">Coccomyxa viridis</name>
    <dbReference type="NCBI Taxonomy" id="1274662"/>
    <lineage>
        <taxon>Eukaryota</taxon>
        <taxon>Viridiplantae</taxon>
        <taxon>Chlorophyta</taxon>
        <taxon>core chlorophytes</taxon>
        <taxon>Trebouxiophyceae</taxon>
        <taxon>Trebouxiophyceae incertae sedis</taxon>
        <taxon>Coccomyxaceae</taxon>
        <taxon>Coccomyxa</taxon>
    </lineage>
</organism>
<dbReference type="AlphaFoldDB" id="A0AAV1IF55"/>
<evidence type="ECO:0000256" key="2">
    <source>
        <dbReference type="ARBA" id="ARBA00006846"/>
    </source>
</evidence>
<comment type="caution">
    <text evidence="5">The sequence shown here is derived from an EMBL/GenBank/DDBJ whole genome shotgun (WGS) entry which is preliminary data.</text>
</comment>
<dbReference type="GO" id="GO:0030527">
    <property type="term" value="F:structural constituent of chromatin"/>
    <property type="evidence" value="ECO:0007669"/>
    <property type="project" value="InterPro"/>
</dbReference>
<evidence type="ECO:0000256" key="1">
    <source>
        <dbReference type="ARBA" id="ARBA00002001"/>
    </source>
</evidence>
<keyword evidence="6" id="KW-1185">Reference proteome</keyword>
<feature type="compositionally biased region" description="Basic residues" evidence="3">
    <location>
        <begin position="431"/>
        <end position="444"/>
    </location>
</feature>
<gene>
    <name evidence="5" type="ORF">CVIRNUC_007732</name>
</gene>
<feature type="compositionally biased region" description="Low complexity" evidence="3">
    <location>
        <begin position="68"/>
        <end position="80"/>
    </location>
</feature>
<accession>A0AAV1IF55</accession>
<dbReference type="Proteomes" id="UP001314263">
    <property type="component" value="Unassembled WGS sequence"/>
</dbReference>
<evidence type="ECO:0000256" key="3">
    <source>
        <dbReference type="SAM" id="MobiDB-lite"/>
    </source>
</evidence>
<feature type="compositionally biased region" description="Low complexity" evidence="3">
    <location>
        <begin position="199"/>
        <end position="215"/>
    </location>
</feature>
<protein>
    <recommendedName>
        <fullName evidence="4">Core Histone H2A/H2B/H3 domain-containing protein</fullName>
    </recommendedName>
</protein>
<dbReference type="GO" id="GO:0005634">
    <property type="term" value="C:nucleus"/>
    <property type="evidence" value="ECO:0007669"/>
    <property type="project" value="UniProtKB-ARBA"/>
</dbReference>
<feature type="region of interest" description="Disordered" evidence="3">
    <location>
        <begin position="191"/>
        <end position="447"/>
    </location>
</feature>
<evidence type="ECO:0000313" key="6">
    <source>
        <dbReference type="Proteomes" id="UP001314263"/>
    </source>
</evidence>
<feature type="non-terminal residue" evidence="5">
    <location>
        <position position="1"/>
    </location>
</feature>
<dbReference type="EMBL" id="CAUYUE010000010">
    <property type="protein sequence ID" value="CAK0784528.1"/>
    <property type="molecule type" value="Genomic_DNA"/>
</dbReference>
<dbReference type="Pfam" id="PF00125">
    <property type="entry name" value="Histone"/>
    <property type="match status" value="1"/>
</dbReference>
<reference evidence="5 6" key="1">
    <citation type="submission" date="2023-10" db="EMBL/GenBank/DDBJ databases">
        <authorList>
            <person name="Maclean D."/>
            <person name="Macfadyen A."/>
        </authorList>
    </citation>
    <scope>NUCLEOTIDE SEQUENCE [LARGE SCALE GENOMIC DNA]</scope>
</reference>
<dbReference type="GO" id="GO:0000786">
    <property type="term" value="C:nucleosome"/>
    <property type="evidence" value="ECO:0007669"/>
    <property type="project" value="InterPro"/>
</dbReference>
<comment type="function">
    <text evidence="1">Core component of nucleosome. Nucleosomes wrap and compact DNA into chromatin, limiting DNA accessibility to the cellular machineries which require DNA as a template. Histones thereby play a central role in transcription regulation, DNA repair, DNA replication and chromosomal stability. DNA accessibility is regulated via a complex set of post-translational modifications of histones, also called histone code, and nucleosome remodeling.</text>
</comment>
<evidence type="ECO:0000313" key="5">
    <source>
        <dbReference type="EMBL" id="CAK0784528.1"/>
    </source>
</evidence>